<comment type="caution">
    <text evidence="1">The sequence shown here is derived from an EMBL/GenBank/DDBJ whole genome shotgun (WGS) entry which is preliminary data.</text>
</comment>
<dbReference type="Proteomes" id="UP000320762">
    <property type="component" value="Unassembled WGS sequence"/>
</dbReference>
<evidence type="ECO:0000313" key="1">
    <source>
        <dbReference type="EMBL" id="TRM67303.1"/>
    </source>
</evidence>
<sequence length="426" mass="47520">MDRLDLDVLGVLLATVIAEDYAAERDRWRLVPEIPFRQPHLQICCGGSAPYSRVCKKWSRVLRDTPAVWQTILITLNESSHPEPSDALAMEAVLAKSGGLPLHVALRTRSSYHRPSSNNSCSVMSVLVAQAHRWTTLELDLTFLPSPAGIFASNSMLTSFSLVWGAQAARRCDAYDSFYAMGDETAVLALMDGLPLQACQSIDLQWLSWAHPTLIRRVIQRIAPAAPCLRRLSIDAHTFHVIDIILALQDACRLQFLRLRHTSYAYLAWDVDVDWDAASPLQAMASVPSLALPALCRLELIGGRETLWQFLSRLEMPILEDLTLRGTEESYHEDFWASRMVWSSTLAPLLHLRLVDVGLTENEMVILLQHQPRLDTLEDLAPGLSTTKPFGASWRSDSDIRSATTKARGLWPSCESTHVSAISMSP</sequence>
<organism evidence="1 2">
    <name type="scientific">Schizophyllum amplum</name>
    <dbReference type="NCBI Taxonomy" id="97359"/>
    <lineage>
        <taxon>Eukaryota</taxon>
        <taxon>Fungi</taxon>
        <taxon>Dikarya</taxon>
        <taxon>Basidiomycota</taxon>
        <taxon>Agaricomycotina</taxon>
        <taxon>Agaricomycetes</taxon>
        <taxon>Agaricomycetidae</taxon>
        <taxon>Agaricales</taxon>
        <taxon>Schizophyllaceae</taxon>
        <taxon>Schizophyllum</taxon>
    </lineage>
</organism>
<dbReference type="EMBL" id="VDMD01000002">
    <property type="protein sequence ID" value="TRM67303.1"/>
    <property type="molecule type" value="Genomic_DNA"/>
</dbReference>
<keyword evidence="2" id="KW-1185">Reference proteome</keyword>
<protein>
    <recommendedName>
        <fullName evidence="3">F-box domain-containing protein</fullName>
    </recommendedName>
</protein>
<name>A0A550CR74_9AGAR</name>
<dbReference type="AlphaFoldDB" id="A0A550CR74"/>
<reference evidence="1 2" key="1">
    <citation type="journal article" date="2019" name="New Phytol.">
        <title>Comparative genomics reveals unique wood-decay strategies and fruiting body development in the Schizophyllaceae.</title>
        <authorList>
            <person name="Almasi E."/>
            <person name="Sahu N."/>
            <person name="Krizsan K."/>
            <person name="Balint B."/>
            <person name="Kovacs G.M."/>
            <person name="Kiss B."/>
            <person name="Cseklye J."/>
            <person name="Drula E."/>
            <person name="Henrissat B."/>
            <person name="Nagy I."/>
            <person name="Chovatia M."/>
            <person name="Adam C."/>
            <person name="LaButti K."/>
            <person name="Lipzen A."/>
            <person name="Riley R."/>
            <person name="Grigoriev I.V."/>
            <person name="Nagy L.G."/>
        </authorList>
    </citation>
    <scope>NUCLEOTIDE SEQUENCE [LARGE SCALE GENOMIC DNA]</scope>
    <source>
        <strain evidence="1 2">NL-1724</strain>
    </source>
</reference>
<evidence type="ECO:0008006" key="3">
    <source>
        <dbReference type="Google" id="ProtNLM"/>
    </source>
</evidence>
<gene>
    <name evidence="1" type="ORF">BD626DRAFT_564279</name>
</gene>
<evidence type="ECO:0000313" key="2">
    <source>
        <dbReference type="Proteomes" id="UP000320762"/>
    </source>
</evidence>
<dbReference type="OrthoDB" id="2950080at2759"/>
<proteinExistence type="predicted"/>
<accession>A0A550CR74</accession>